<evidence type="ECO:0000313" key="3">
    <source>
        <dbReference type="EMBL" id="KZW02913.1"/>
    </source>
</evidence>
<sequence>MFPRKPAAAAPPLNPQEGPLQDQSQYYGDQYVSEIYLWCTRDYPRHWISSYTFSSQVFDPTGQDELGGVSIDMYQPFQHLYGDDVFGSEDDLLGSVKIMARKVTALYSSRSPLLIDLAFTRRVKVSELVALIVANNLQYYRFNPAGSGCLFWQLTLINKFTAVGWLPPNAPQHFTGRVQNLAAREGQQAIPFPPAQGTFYR</sequence>
<evidence type="ECO:0000256" key="1">
    <source>
        <dbReference type="SAM" id="MobiDB-lite"/>
    </source>
</evidence>
<name>A0A165Q0E5_EXIGL</name>
<dbReference type="EMBL" id="KV425886">
    <property type="protein sequence ID" value="KZW02913.1"/>
    <property type="molecule type" value="Genomic_DNA"/>
</dbReference>
<reference evidence="3 4" key="1">
    <citation type="journal article" date="2016" name="Mol. Biol. Evol.">
        <title>Comparative Genomics of Early-Diverging Mushroom-Forming Fungi Provides Insights into the Origins of Lignocellulose Decay Capabilities.</title>
        <authorList>
            <person name="Nagy L.G."/>
            <person name="Riley R."/>
            <person name="Tritt A."/>
            <person name="Adam C."/>
            <person name="Daum C."/>
            <person name="Floudas D."/>
            <person name="Sun H."/>
            <person name="Yadav J.S."/>
            <person name="Pangilinan J."/>
            <person name="Larsson K.H."/>
            <person name="Matsuura K."/>
            <person name="Barry K."/>
            <person name="Labutti K."/>
            <person name="Kuo R."/>
            <person name="Ohm R.A."/>
            <person name="Bhattacharya S.S."/>
            <person name="Shirouzu T."/>
            <person name="Yoshinaga Y."/>
            <person name="Martin F.M."/>
            <person name="Grigoriev I.V."/>
            <person name="Hibbett D.S."/>
        </authorList>
    </citation>
    <scope>NUCLEOTIDE SEQUENCE [LARGE SCALE GENOMIC DNA]</scope>
    <source>
        <strain evidence="3 4">HHB12029</strain>
    </source>
</reference>
<dbReference type="OrthoDB" id="3527137at2759"/>
<evidence type="ECO:0000259" key="2">
    <source>
        <dbReference type="Pfam" id="PF24968"/>
    </source>
</evidence>
<keyword evidence="4" id="KW-1185">Reference proteome</keyword>
<dbReference type="InParanoid" id="A0A165Q0E5"/>
<dbReference type="Proteomes" id="UP000077266">
    <property type="component" value="Unassembled WGS sequence"/>
</dbReference>
<dbReference type="InterPro" id="IPR056672">
    <property type="entry name" value="DUF7770"/>
</dbReference>
<dbReference type="AlphaFoldDB" id="A0A165Q0E5"/>
<gene>
    <name evidence="3" type="ORF">EXIGLDRAFT_829035</name>
</gene>
<dbReference type="Pfam" id="PF24968">
    <property type="entry name" value="DUF7770"/>
    <property type="match status" value="1"/>
</dbReference>
<proteinExistence type="predicted"/>
<evidence type="ECO:0000313" key="4">
    <source>
        <dbReference type="Proteomes" id="UP000077266"/>
    </source>
</evidence>
<feature type="region of interest" description="Disordered" evidence="1">
    <location>
        <begin position="1"/>
        <end position="22"/>
    </location>
</feature>
<organism evidence="3 4">
    <name type="scientific">Exidia glandulosa HHB12029</name>
    <dbReference type="NCBI Taxonomy" id="1314781"/>
    <lineage>
        <taxon>Eukaryota</taxon>
        <taxon>Fungi</taxon>
        <taxon>Dikarya</taxon>
        <taxon>Basidiomycota</taxon>
        <taxon>Agaricomycotina</taxon>
        <taxon>Agaricomycetes</taxon>
        <taxon>Auriculariales</taxon>
        <taxon>Exidiaceae</taxon>
        <taxon>Exidia</taxon>
    </lineage>
</organism>
<protein>
    <recommendedName>
        <fullName evidence="2">DUF7770 domain-containing protein</fullName>
    </recommendedName>
</protein>
<accession>A0A165Q0E5</accession>
<feature type="domain" description="DUF7770" evidence="2">
    <location>
        <begin position="101"/>
        <end position="200"/>
    </location>
</feature>